<sequence>MSERIKKEIYSWAVVILVVLVLRVIFVEAYVIPTSSMEKTLLVGDALLVNRFVYGIKIPIPFTGKQIPFIPGRNPSRGEIVVFKFPYENRDFVKRCIAIEGDTVELKNKRLYVNGKSWNESYTWHQDTRMFPGGNLDSVLYQKKWQEAELADIIGPYVRDNFGPVVVPAGHIFVMGDNRDNSADSRFWGPLHKKYLKGRPLFIYFSFDPGREASNLFDILKVWEWKAIRLGRIGRVA</sequence>
<dbReference type="Pfam" id="PF10502">
    <property type="entry name" value="Peptidase_S26"/>
    <property type="match status" value="1"/>
</dbReference>
<dbReference type="InterPro" id="IPR000223">
    <property type="entry name" value="Pept_S26A_signal_pept_1"/>
</dbReference>
<keyword evidence="6" id="KW-0645">Protease</keyword>
<dbReference type="InterPro" id="IPR036286">
    <property type="entry name" value="LexA/Signal_pep-like_sf"/>
</dbReference>
<dbReference type="GO" id="GO:0009003">
    <property type="term" value="F:signal peptidase activity"/>
    <property type="evidence" value="ECO:0007669"/>
    <property type="project" value="UniProtKB-EC"/>
</dbReference>
<evidence type="ECO:0000313" key="8">
    <source>
        <dbReference type="EMBL" id="KPK72308.1"/>
    </source>
</evidence>
<dbReference type="EC" id="3.4.21.89" evidence="3 6"/>
<evidence type="ECO:0000256" key="6">
    <source>
        <dbReference type="RuleBase" id="RU362042"/>
    </source>
</evidence>
<feature type="transmembrane region" description="Helical" evidence="6">
    <location>
        <begin position="12"/>
        <end position="32"/>
    </location>
</feature>
<evidence type="ECO:0000256" key="3">
    <source>
        <dbReference type="ARBA" id="ARBA00013208"/>
    </source>
</evidence>
<dbReference type="AlphaFoldDB" id="A0A0S8GIZ4"/>
<keyword evidence="6" id="KW-1133">Transmembrane helix</keyword>
<feature type="active site" evidence="5">
    <location>
        <position position="36"/>
    </location>
</feature>
<dbReference type="NCBIfam" id="TIGR02227">
    <property type="entry name" value="sigpep_I_bact"/>
    <property type="match status" value="1"/>
</dbReference>
<dbReference type="PANTHER" id="PTHR43390:SF1">
    <property type="entry name" value="CHLOROPLAST PROCESSING PEPTIDASE"/>
    <property type="match status" value="1"/>
</dbReference>
<organism evidence="8 9">
    <name type="scientific">candidate division WOR_3 bacterium SM23_60</name>
    <dbReference type="NCBI Taxonomy" id="1703780"/>
    <lineage>
        <taxon>Bacteria</taxon>
        <taxon>Bacteria division WOR-3</taxon>
    </lineage>
</organism>
<dbReference type="PRINTS" id="PR00727">
    <property type="entry name" value="LEADERPTASE"/>
</dbReference>
<comment type="caution">
    <text evidence="8">The sequence shown here is derived from an EMBL/GenBank/DDBJ whole genome shotgun (WGS) entry which is preliminary data.</text>
</comment>
<evidence type="ECO:0000313" key="9">
    <source>
        <dbReference type="Proteomes" id="UP000051096"/>
    </source>
</evidence>
<accession>A0A0S8GIZ4</accession>
<feature type="active site" evidence="5">
    <location>
        <position position="94"/>
    </location>
</feature>
<comment type="similarity">
    <text evidence="2 6">Belongs to the peptidase S26 family.</text>
</comment>
<dbReference type="GO" id="GO:0016020">
    <property type="term" value="C:membrane"/>
    <property type="evidence" value="ECO:0007669"/>
    <property type="project" value="UniProtKB-SubCell"/>
</dbReference>
<evidence type="ECO:0000256" key="4">
    <source>
        <dbReference type="ARBA" id="ARBA00022801"/>
    </source>
</evidence>
<dbReference type="PANTHER" id="PTHR43390">
    <property type="entry name" value="SIGNAL PEPTIDASE I"/>
    <property type="match status" value="1"/>
</dbReference>
<feature type="domain" description="Peptidase S26" evidence="7">
    <location>
        <begin position="9"/>
        <end position="205"/>
    </location>
</feature>
<dbReference type="EMBL" id="LJUO01000035">
    <property type="protein sequence ID" value="KPK72308.1"/>
    <property type="molecule type" value="Genomic_DNA"/>
</dbReference>
<protein>
    <recommendedName>
        <fullName evidence="3 6">Signal peptidase I</fullName>
        <ecNumber evidence="3 6">3.4.21.89</ecNumber>
    </recommendedName>
</protein>
<evidence type="ECO:0000256" key="5">
    <source>
        <dbReference type="PIRSR" id="PIRSR600223-1"/>
    </source>
</evidence>
<dbReference type="PROSITE" id="PS00761">
    <property type="entry name" value="SPASE_I_3"/>
    <property type="match status" value="1"/>
</dbReference>
<name>A0A0S8GIZ4_UNCW3</name>
<comment type="subcellular location">
    <subcellularLocation>
        <location evidence="6">Membrane</location>
        <topology evidence="6">Single-pass type II membrane protein</topology>
    </subcellularLocation>
</comment>
<proteinExistence type="inferred from homology"/>
<reference evidence="8 9" key="1">
    <citation type="journal article" date="2015" name="Microbiome">
        <title>Genomic resolution of linkages in carbon, nitrogen, and sulfur cycling among widespread estuary sediment bacteria.</title>
        <authorList>
            <person name="Baker B.J."/>
            <person name="Lazar C.S."/>
            <person name="Teske A.P."/>
            <person name="Dick G.J."/>
        </authorList>
    </citation>
    <scope>NUCLEOTIDE SEQUENCE [LARGE SCALE GENOMIC DNA]</scope>
    <source>
        <strain evidence="8">SM23_60</strain>
    </source>
</reference>
<dbReference type="CDD" id="cd06530">
    <property type="entry name" value="S26_SPase_I"/>
    <property type="match status" value="1"/>
</dbReference>
<dbReference type="SUPFAM" id="SSF51306">
    <property type="entry name" value="LexA/Signal peptidase"/>
    <property type="match status" value="1"/>
</dbReference>
<keyword evidence="6" id="KW-0812">Transmembrane</keyword>
<dbReference type="Gene3D" id="2.10.109.10">
    <property type="entry name" value="Umud Fragment, subunit A"/>
    <property type="match status" value="1"/>
</dbReference>
<dbReference type="InterPro" id="IPR019758">
    <property type="entry name" value="Pept_S26A_signal_pept_1_CS"/>
</dbReference>
<comment type="catalytic activity">
    <reaction evidence="1 6">
        <text>Cleavage of hydrophobic, N-terminal signal or leader sequences from secreted and periplasmic proteins.</text>
        <dbReference type="EC" id="3.4.21.89"/>
    </reaction>
</comment>
<gene>
    <name evidence="8" type="ORF">AMJ87_05070</name>
</gene>
<keyword evidence="4 6" id="KW-0378">Hydrolase</keyword>
<keyword evidence="6" id="KW-0472">Membrane</keyword>
<dbReference type="Proteomes" id="UP000051096">
    <property type="component" value="Unassembled WGS sequence"/>
</dbReference>
<dbReference type="GO" id="GO:0006465">
    <property type="term" value="P:signal peptide processing"/>
    <property type="evidence" value="ECO:0007669"/>
    <property type="project" value="InterPro"/>
</dbReference>
<evidence type="ECO:0000256" key="1">
    <source>
        <dbReference type="ARBA" id="ARBA00000677"/>
    </source>
</evidence>
<evidence type="ECO:0000256" key="2">
    <source>
        <dbReference type="ARBA" id="ARBA00009370"/>
    </source>
</evidence>
<evidence type="ECO:0000259" key="7">
    <source>
        <dbReference type="Pfam" id="PF10502"/>
    </source>
</evidence>
<dbReference type="PATRIC" id="fig|1703780.3.peg.2269"/>
<dbReference type="GO" id="GO:0004252">
    <property type="term" value="F:serine-type endopeptidase activity"/>
    <property type="evidence" value="ECO:0007669"/>
    <property type="project" value="InterPro"/>
</dbReference>
<dbReference type="InterPro" id="IPR019533">
    <property type="entry name" value="Peptidase_S26"/>
</dbReference>